<dbReference type="KEGG" id="pphe:PP2015_3459"/>
<evidence type="ECO:0000256" key="2">
    <source>
        <dbReference type="SAM" id="SignalP"/>
    </source>
</evidence>
<keyword evidence="2" id="KW-0732">Signal</keyword>
<evidence type="ECO:0000313" key="4">
    <source>
        <dbReference type="Proteomes" id="UP000061457"/>
    </source>
</evidence>
<gene>
    <name evidence="3" type="ORF">PP2015_3459</name>
</gene>
<dbReference type="Proteomes" id="UP000061457">
    <property type="component" value="Chromosome II"/>
</dbReference>
<evidence type="ECO:0000256" key="1">
    <source>
        <dbReference type="SAM" id="MobiDB-lite"/>
    </source>
</evidence>
<accession>A0A0S2K765</accession>
<keyword evidence="4" id="KW-1185">Reference proteome</keyword>
<feature type="region of interest" description="Disordered" evidence="1">
    <location>
        <begin position="322"/>
        <end position="350"/>
    </location>
</feature>
<evidence type="ECO:0000313" key="3">
    <source>
        <dbReference type="EMBL" id="ALO43934.1"/>
    </source>
</evidence>
<feature type="compositionally biased region" description="Low complexity" evidence="1">
    <location>
        <begin position="324"/>
        <end position="336"/>
    </location>
</feature>
<dbReference type="RefSeq" id="WP_058031768.1">
    <property type="nucleotide sequence ID" value="NZ_CP013188.1"/>
</dbReference>
<dbReference type="EMBL" id="CP013188">
    <property type="protein sequence ID" value="ALO43934.1"/>
    <property type="molecule type" value="Genomic_DNA"/>
</dbReference>
<dbReference type="OrthoDB" id="9804019at2"/>
<organism evidence="3 4">
    <name type="scientific">Pseudoalteromonas phenolica</name>
    <dbReference type="NCBI Taxonomy" id="161398"/>
    <lineage>
        <taxon>Bacteria</taxon>
        <taxon>Pseudomonadati</taxon>
        <taxon>Pseudomonadota</taxon>
        <taxon>Gammaproteobacteria</taxon>
        <taxon>Alteromonadales</taxon>
        <taxon>Pseudoalteromonadaceae</taxon>
        <taxon>Pseudoalteromonas</taxon>
    </lineage>
</organism>
<name>A0A0S2K765_9GAMM</name>
<dbReference type="AlphaFoldDB" id="A0A0S2K765"/>
<sequence>MKLPIYFLVLLFCFFDKAHARINYESVICDDCSYTEAKSIARRYKYQPELECFVESVGTPDDQQCRSSTTELVVYDLQQEQFYGFYIGYTNQGRPFHEMSVEIREMQQIPAQIKEMLINTGNGYKIMTNVTRDLRANFDLNSLIKKQSRNSFSMFNQQRVENDILLMATDCSNSPESKAMELAHNLIAMSDIMMHANDKASNDGNYKNSFQGTRITGANFQVALGGLGVGGTVEYFDETKNVITDFTISHSWHLGGAARNKVVFKLEMVEGSIDVSTDEKLTYVGGVSLSSIKKSGSSAGTLKASDISPCLADAIDRQFQKTVSSGSNPGSGAAPSWRNTPLNSRGGGSLQRDTCKHTYYDLNGNPLFSFEGPCP</sequence>
<protein>
    <submittedName>
        <fullName evidence="3">Uncharacterized protein</fullName>
    </submittedName>
</protein>
<feature type="chain" id="PRO_5006601181" evidence="2">
    <location>
        <begin position="21"/>
        <end position="375"/>
    </location>
</feature>
<feature type="signal peptide" evidence="2">
    <location>
        <begin position="1"/>
        <end position="20"/>
    </location>
</feature>
<proteinExistence type="predicted"/>
<dbReference type="PATRIC" id="fig|161398.10.peg.3525"/>
<reference evidence="3 4" key="1">
    <citation type="submission" date="2015-11" db="EMBL/GenBank/DDBJ databases">
        <authorList>
            <person name="Zhang Y."/>
            <person name="Guo Z."/>
        </authorList>
    </citation>
    <scope>NUCLEOTIDE SEQUENCE [LARGE SCALE GENOMIC DNA]</scope>
    <source>
        <strain evidence="3 4">KCTC 12086</strain>
    </source>
</reference>